<organism evidence="3 4">
    <name type="scientific">Pseudorhizobium flavum</name>
    <dbReference type="NCBI Taxonomy" id="1335061"/>
    <lineage>
        <taxon>Bacteria</taxon>
        <taxon>Pseudomonadati</taxon>
        <taxon>Pseudomonadota</taxon>
        <taxon>Alphaproteobacteria</taxon>
        <taxon>Hyphomicrobiales</taxon>
        <taxon>Rhizobiaceae</taxon>
        <taxon>Rhizobium/Agrobacterium group</taxon>
        <taxon>Pseudorhizobium</taxon>
    </lineage>
</organism>
<proteinExistence type="predicted"/>
<dbReference type="Proteomes" id="UP000535501">
    <property type="component" value="Unassembled WGS sequence"/>
</dbReference>
<dbReference type="EMBL" id="JACHEJ010000037">
    <property type="protein sequence ID" value="MBB6182518.1"/>
    <property type="molecule type" value="Genomic_DNA"/>
</dbReference>
<feature type="chain" id="PRO_5030912793" evidence="2">
    <location>
        <begin position="23"/>
        <end position="216"/>
    </location>
</feature>
<name>A0A7W9Z1V2_9HYPH</name>
<evidence type="ECO:0000256" key="1">
    <source>
        <dbReference type="SAM" id="MobiDB-lite"/>
    </source>
</evidence>
<sequence length="216" mass="22609">MKTISRTAFAAALLLAAAPAFAEEAHHPATTEAPAAGSAPEAAAQPAAPATSAAPAPDAGSPMMGGGMMGGDMMEMMKQMMGSHAGMMRSMMSANGMAAGGSMRHMMSPDRVEGRIAFLRTELKVTEAQEKLWEPVAEALRAQADASKNMMAGTDGMMQGDGSKTLPQRVADRESALSARLDGLRRLKATIEPFYASLDETQKKAADDLLMPMGMM</sequence>
<protein>
    <submittedName>
        <fullName evidence="3">Putative lipid-binding transport protein (Tim44 family)</fullName>
    </submittedName>
</protein>
<evidence type="ECO:0000313" key="4">
    <source>
        <dbReference type="Proteomes" id="UP000535501"/>
    </source>
</evidence>
<feature type="region of interest" description="Disordered" evidence="1">
    <location>
        <begin position="25"/>
        <end position="67"/>
    </location>
</feature>
<comment type="caution">
    <text evidence="3">The sequence shown here is derived from an EMBL/GenBank/DDBJ whole genome shotgun (WGS) entry which is preliminary data.</text>
</comment>
<feature type="compositionally biased region" description="Low complexity" evidence="1">
    <location>
        <begin position="30"/>
        <end position="62"/>
    </location>
</feature>
<dbReference type="RefSeq" id="WP_077546321.1">
    <property type="nucleotide sequence ID" value="NZ_JACHEJ010000037.1"/>
</dbReference>
<dbReference type="Pfam" id="PF07813">
    <property type="entry name" value="LTXXQ"/>
    <property type="match status" value="1"/>
</dbReference>
<keyword evidence="2" id="KW-0732">Signal</keyword>
<accession>A0A7W9Z1V2</accession>
<keyword evidence="4" id="KW-1185">Reference proteome</keyword>
<reference evidence="3 4" key="1">
    <citation type="submission" date="2020-08" db="EMBL/GenBank/DDBJ databases">
        <title>Genomic Encyclopedia of Type Strains, Phase IV (KMG-IV): sequencing the most valuable type-strain genomes for metagenomic binning, comparative biology and taxonomic classification.</title>
        <authorList>
            <person name="Goeker M."/>
        </authorList>
    </citation>
    <scope>NUCLEOTIDE SEQUENCE [LARGE SCALE GENOMIC DNA]</scope>
    <source>
        <strain evidence="3 4">DSM 102134</strain>
    </source>
</reference>
<dbReference type="InterPro" id="IPR012899">
    <property type="entry name" value="LTXXQ"/>
</dbReference>
<evidence type="ECO:0000256" key="2">
    <source>
        <dbReference type="SAM" id="SignalP"/>
    </source>
</evidence>
<dbReference type="AlphaFoldDB" id="A0A7W9Z1V2"/>
<evidence type="ECO:0000313" key="3">
    <source>
        <dbReference type="EMBL" id="MBB6182518.1"/>
    </source>
</evidence>
<gene>
    <name evidence="3" type="ORF">HNQ75_004507</name>
</gene>
<feature type="signal peptide" evidence="2">
    <location>
        <begin position="1"/>
        <end position="22"/>
    </location>
</feature>
<dbReference type="GO" id="GO:0042597">
    <property type="term" value="C:periplasmic space"/>
    <property type="evidence" value="ECO:0007669"/>
    <property type="project" value="InterPro"/>
</dbReference>